<evidence type="ECO:0000256" key="1">
    <source>
        <dbReference type="SAM" id="MobiDB-lite"/>
    </source>
</evidence>
<organism evidence="2">
    <name type="scientific">Oryza meridionalis</name>
    <dbReference type="NCBI Taxonomy" id="40149"/>
    <lineage>
        <taxon>Eukaryota</taxon>
        <taxon>Viridiplantae</taxon>
        <taxon>Streptophyta</taxon>
        <taxon>Embryophyta</taxon>
        <taxon>Tracheophyta</taxon>
        <taxon>Spermatophyta</taxon>
        <taxon>Magnoliopsida</taxon>
        <taxon>Liliopsida</taxon>
        <taxon>Poales</taxon>
        <taxon>Poaceae</taxon>
        <taxon>BOP clade</taxon>
        <taxon>Oryzoideae</taxon>
        <taxon>Oryzeae</taxon>
        <taxon>Oryzinae</taxon>
        <taxon>Oryza</taxon>
    </lineage>
</organism>
<dbReference type="Gramene" id="OMERI02G31170.1">
    <property type="protein sequence ID" value="OMERI02G31170.1"/>
    <property type="gene ID" value="OMERI02G31170"/>
</dbReference>
<name>A0A0E0CRI8_9ORYZ</name>
<feature type="region of interest" description="Disordered" evidence="1">
    <location>
        <begin position="28"/>
        <end position="71"/>
    </location>
</feature>
<reference evidence="2" key="2">
    <citation type="submission" date="2018-05" db="EMBL/GenBank/DDBJ databases">
        <title>OmerRS3 (Oryza meridionalis Reference Sequence Version 3).</title>
        <authorList>
            <person name="Zhang J."/>
            <person name="Kudrna D."/>
            <person name="Lee S."/>
            <person name="Talag J."/>
            <person name="Welchert J."/>
            <person name="Wing R.A."/>
        </authorList>
    </citation>
    <scope>NUCLEOTIDE SEQUENCE [LARGE SCALE GENOMIC DNA]</scope>
    <source>
        <strain evidence="2">cv. OR44</strain>
    </source>
</reference>
<dbReference type="Proteomes" id="UP000008021">
    <property type="component" value="Chromosome 2"/>
</dbReference>
<evidence type="ECO:0000313" key="3">
    <source>
        <dbReference type="Proteomes" id="UP000008021"/>
    </source>
</evidence>
<dbReference type="HOGENOM" id="CLU_2744279_0_0_1"/>
<evidence type="ECO:0000313" key="2">
    <source>
        <dbReference type="EnsemblPlants" id="OMERI02G31170.1"/>
    </source>
</evidence>
<protein>
    <recommendedName>
        <fullName evidence="4">DUF834 domain-containing protein</fullName>
    </recommendedName>
</protein>
<evidence type="ECO:0008006" key="4">
    <source>
        <dbReference type="Google" id="ProtNLM"/>
    </source>
</evidence>
<dbReference type="AlphaFoldDB" id="A0A0E0CRI8"/>
<feature type="compositionally biased region" description="Acidic residues" evidence="1">
    <location>
        <begin position="44"/>
        <end position="53"/>
    </location>
</feature>
<accession>A0A0E0CRI8</accession>
<dbReference type="EnsemblPlants" id="OMERI02G31170.1">
    <property type="protein sequence ID" value="OMERI02G31170.1"/>
    <property type="gene ID" value="OMERI02G31170"/>
</dbReference>
<sequence>METAVAGAAPTEEVATMAVAARGLVLLRSGGWRPRQRPRREGQEGESEREEAGETGPQAMLRKREWRRPFP</sequence>
<keyword evidence="3" id="KW-1185">Reference proteome</keyword>
<proteinExistence type="predicted"/>
<reference evidence="2" key="1">
    <citation type="submission" date="2015-04" db="UniProtKB">
        <authorList>
            <consortium name="EnsemblPlants"/>
        </authorList>
    </citation>
    <scope>IDENTIFICATION</scope>
</reference>